<dbReference type="OrthoDB" id="10250282at2759"/>
<evidence type="ECO:0000313" key="3">
    <source>
        <dbReference type="EMBL" id="OCH91615.1"/>
    </source>
</evidence>
<dbReference type="Gene3D" id="3.40.50.720">
    <property type="entry name" value="NAD(P)-binding Rossmann-like Domain"/>
    <property type="match status" value="1"/>
</dbReference>
<feature type="domain" description="Gfo/Idh/MocA-like oxidoreductase N-terminal" evidence="1">
    <location>
        <begin position="3"/>
        <end position="153"/>
    </location>
</feature>
<dbReference type="PANTHER" id="PTHR43249:SF1">
    <property type="entry name" value="D-GLUCOSIDE 3-DEHYDROGENASE"/>
    <property type="match status" value="1"/>
</dbReference>
<organism evidence="3 4">
    <name type="scientific">Obba rivulosa</name>
    <dbReference type="NCBI Taxonomy" id="1052685"/>
    <lineage>
        <taxon>Eukaryota</taxon>
        <taxon>Fungi</taxon>
        <taxon>Dikarya</taxon>
        <taxon>Basidiomycota</taxon>
        <taxon>Agaricomycotina</taxon>
        <taxon>Agaricomycetes</taxon>
        <taxon>Polyporales</taxon>
        <taxon>Gelatoporiaceae</taxon>
        <taxon>Obba</taxon>
    </lineage>
</organism>
<dbReference type="Pfam" id="PF08635">
    <property type="entry name" value="ox_reductase_C"/>
    <property type="match status" value="1"/>
</dbReference>
<reference evidence="3 4" key="1">
    <citation type="submission" date="2016-07" db="EMBL/GenBank/DDBJ databases">
        <title>Draft genome of the white-rot fungus Obba rivulosa 3A-2.</title>
        <authorList>
            <consortium name="DOE Joint Genome Institute"/>
            <person name="Miettinen O."/>
            <person name="Riley R."/>
            <person name="Acob R."/>
            <person name="Barry K."/>
            <person name="Cullen D."/>
            <person name="De Vries R."/>
            <person name="Hainaut M."/>
            <person name="Hatakka A."/>
            <person name="Henrissat B."/>
            <person name="Hilden K."/>
            <person name="Kuo R."/>
            <person name="Labutti K."/>
            <person name="Lipzen A."/>
            <person name="Makela M.R."/>
            <person name="Sandor L."/>
            <person name="Spatafora J.W."/>
            <person name="Grigoriev I.V."/>
            <person name="Hibbett D.S."/>
        </authorList>
    </citation>
    <scope>NUCLEOTIDE SEQUENCE [LARGE SCALE GENOMIC DNA]</scope>
    <source>
        <strain evidence="3 4">3A-2</strain>
    </source>
</reference>
<dbReference type="Pfam" id="PF01408">
    <property type="entry name" value="GFO_IDH_MocA"/>
    <property type="match status" value="1"/>
</dbReference>
<dbReference type="InterPro" id="IPR052515">
    <property type="entry name" value="Gfo/Idh/MocA_Oxidoreductase"/>
</dbReference>
<dbReference type="InterPro" id="IPR000683">
    <property type="entry name" value="Gfo/Idh/MocA-like_OxRdtase_N"/>
</dbReference>
<dbReference type="SUPFAM" id="SSF55347">
    <property type="entry name" value="Glyceraldehyde-3-phosphate dehydrogenase-like, C-terminal domain"/>
    <property type="match status" value="1"/>
</dbReference>
<dbReference type="GO" id="GO:0000166">
    <property type="term" value="F:nucleotide binding"/>
    <property type="evidence" value="ECO:0007669"/>
    <property type="project" value="InterPro"/>
</dbReference>
<sequence length="386" mass="42839">MSFNVLLVGAGEINFGSVEGPWNHTLRLERKLSSRLRVIALVDPDTARAKSALEGKLASGAAPSYTRCRIFPTITEAAAGLSADERPRLVIVGAPPFARGTDISGQDLELQLVQAFPDAALFVEKPISSGPVDASWRVAAELERRKTLVSVGYMLRYSAAVQKMKQILAHNNITVMGTNARFVMAYEYARKLPWWDKSRSGGPIIEQATHFCDLSRYFGGNIVLSSVSAHTVEHDEAPGQLSAKRFDEEVIPPEHRLPRLTSATWKYDGGAVGALTHAIALHGTTYDTEFEVYADGYRLKLVDPYNAPKLHVRRPGLAPEEVYSFENDDPFFGELATFIDAIEQRTDTSHVLSSYNDAVRTFEFTWQIRMVSDTSAKSERERRMTA</sequence>
<dbReference type="SUPFAM" id="SSF51735">
    <property type="entry name" value="NAD(P)-binding Rossmann-fold domains"/>
    <property type="match status" value="1"/>
</dbReference>
<accession>A0A8E2DKL8</accession>
<dbReference type="Gene3D" id="3.30.360.10">
    <property type="entry name" value="Dihydrodipicolinate Reductase, domain 2"/>
    <property type="match status" value="1"/>
</dbReference>
<name>A0A8E2DKL8_9APHY</name>
<dbReference type="InterPro" id="IPR036291">
    <property type="entry name" value="NAD(P)-bd_dom_sf"/>
</dbReference>
<dbReference type="PANTHER" id="PTHR43249">
    <property type="entry name" value="UDP-N-ACETYL-2-AMINO-2-DEOXY-D-GLUCURONATE OXIDASE"/>
    <property type="match status" value="1"/>
</dbReference>
<proteinExistence type="predicted"/>
<dbReference type="Proteomes" id="UP000250043">
    <property type="component" value="Unassembled WGS sequence"/>
</dbReference>
<dbReference type="AlphaFoldDB" id="A0A8E2DKL8"/>
<keyword evidence="4" id="KW-1185">Reference proteome</keyword>
<protein>
    <submittedName>
        <fullName evidence="3">Uncharacterized protein</fullName>
    </submittedName>
</protein>
<evidence type="ECO:0000259" key="1">
    <source>
        <dbReference type="Pfam" id="PF01408"/>
    </source>
</evidence>
<feature type="domain" description="Oxidoreductase putative C-terminal" evidence="2">
    <location>
        <begin position="156"/>
        <end position="297"/>
    </location>
</feature>
<evidence type="ECO:0000313" key="4">
    <source>
        <dbReference type="Proteomes" id="UP000250043"/>
    </source>
</evidence>
<dbReference type="InterPro" id="IPR013944">
    <property type="entry name" value="OxRdtase_put_C"/>
</dbReference>
<dbReference type="EMBL" id="KV722382">
    <property type="protein sequence ID" value="OCH91615.1"/>
    <property type="molecule type" value="Genomic_DNA"/>
</dbReference>
<gene>
    <name evidence="3" type="ORF">OBBRIDRAFT_818698</name>
</gene>
<evidence type="ECO:0000259" key="2">
    <source>
        <dbReference type="Pfam" id="PF08635"/>
    </source>
</evidence>